<proteinExistence type="predicted"/>
<evidence type="ECO:0000313" key="1">
    <source>
        <dbReference type="EMBL" id="KID49753.1"/>
    </source>
</evidence>
<comment type="caution">
    <text evidence="1">The sequence shown here is derived from an EMBL/GenBank/DDBJ whole genome shotgun (WGS) entry which is preliminary data.</text>
</comment>
<organism evidence="1 2">
    <name type="scientific">Fusobacterium necrophorum subsp. funduliforme B35</name>
    <dbReference type="NCBI Taxonomy" id="1226633"/>
    <lineage>
        <taxon>Bacteria</taxon>
        <taxon>Fusobacteriati</taxon>
        <taxon>Fusobacteriota</taxon>
        <taxon>Fusobacteriia</taxon>
        <taxon>Fusobacteriales</taxon>
        <taxon>Fusobacteriaceae</taxon>
        <taxon>Fusobacterium</taxon>
    </lineage>
</organism>
<protein>
    <submittedName>
        <fullName evidence="1">Uncharacterized protein</fullName>
    </submittedName>
</protein>
<name>A0A0B4E8E5_9FUSO</name>
<gene>
    <name evidence="1" type="ORF">C095_02970</name>
</gene>
<reference evidence="1 2" key="1">
    <citation type="submission" date="2013-08" db="EMBL/GenBank/DDBJ databases">
        <title>An opportunistic ruminal bacterium that causes liver abscesses in cattle.</title>
        <authorList>
            <person name="Benahmed F.H."/>
            <person name="Rasmussen M."/>
            <person name="Harbottle H."/>
            <person name="Soppet D."/>
            <person name="Nagaraja T.G."/>
            <person name="Davidson M."/>
        </authorList>
    </citation>
    <scope>NUCLEOTIDE SEQUENCE [LARGE SCALE GENOMIC DNA]</scope>
    <source>
        <strain evidence="1 2">B35</strain>
    </source>
</reference>
<dbReference type="Proteomes" id="UP000031184">
    <property type="component" value="Unassembled WGS sequence"/>
</dbReference>
<sequence length="75" mass="8770">MYRWNIDGISILDPLALSYTGNMPVEEKKSIFLLHQQSPVKRLSIPDKDRLIYEVHIGFFQKNEVIALLLKKFPI</sequence>
<dbReference type="AlphaFoldDB" id="A0A0B4E8E5"/>
<accession>A0A0B4E8E5</accession>
<dbReference type="PATRIC" id="fig|1226633.4.peg.593"/>
<evidence type="ECO:0000313" key="2">
    <source>
        <dbReference type="Proteomes" id="UP000031184"/>
    </source>
</evidence>
<dbReference type="EMBL" id="AUZI01000011">
    <property type="protein sequence ID" value="KID49753.1"/>
    <property type="molecule type" value="Genomic_DNA"/>
</dbReference>